<dbReference type="GO" id="GO:0015459">
    <property type="term" value="F:potassium channel regulator activity"/>
    <property type="evidence" value="ECO:0007669"/>
    <property type="project" value="TreeGrafter"/>
</dbReference>
<comment type="subcellular location">
    <subcellularLocation>
        <location evidence="1">Membrane</location>
        <topology evidence="1">Multi-pass membrane protein</topology>
    </subcellularLocation>
</comment>
<dbReference type="InterPro" id="IPR003930">
    <property type="entry name" value="K_chnl_Ca-activ_BK_bsu"/>
</dbReference>
<evidence type="ECO:0000256" key="6">
    <source>
        <dbReference type="ARBA" id="ARBA00023136"/>
    </source>
</evidence>
<evidence type="ECO:0000256" key="8">
    <source>
        <dbReference type="ARBA" id="ARBA00023303"/>
    </source>
</evidence>
<evidence type="ECO:0000256" key="9">
    <source>
        <dbReference type="SAM" id="Phobius"/>
    </source>
</evidence>
<dbReference type="AlphaFoldDB" id="A0A3M6U8X3"/>
<dbReference type="PANTHER" id="PTHR10258:SF12">
    <property type="match status" value="1"/>
</dbReference>
<dbReference type="Proteomes" id="UP000275408">
    <property type="component" value="Unassembled WGS sequence"/>
</dbReference>
<gene>
    <name evidence="10" type="ORF">pdam_00002915</name>
</gene>
<evidence type="ECO:0000256" key="2">
    <source>
        <dbReference type="ARBA" id="ARBA00022448"/>
    </source>
</evidence>
<organism evidence="10 11">
    <name type="scientific">Pocillopora damicornis</name>
    <name type="common">Cauliflower coral</name>
    <name type="synonym">Millepora damicornis</name>
    <dbReference type="NCBI Taxonomy" id="46731"/>
    <lineage>
        <taxon>Eukaryota</taxon>
        <taxon>Metazoa</taxon>
        <taxon>Cnidaria</taxon>
        <taxon>Anthozoa</taxon>
        <taxon>Hexacorallia</taxon>
        <taxon>Scleractinia</taxon>
        <taxon>Astrocoeniina</taxon>
        <taxon>Pocilloporidae</taxon>
        <taxon>Pocillopora</taxon>
    </lineage>
</organism>
<dbReference type="GO" id="GO:0008076">
    <property type="term" value="C:voltage-gated potassium channel complex"/>
    <property type="evidence" value="ECO:0007669"/>
    <property type="project" value="TreeGrafter"/>
</dbReference>
<keyword evidence="8" id="KW-0407">Ion channel</keyword>
<dbReference type="GO" id="GO:0015269">
    <property type="term" value="F:calcium-activated potassium channel activity"/>
    <property type="evidence" value="ECO:0007669"/>
    <property type="project" value="InterPro"/>
</dbReference>
<comment type="caution">
    <text evidence="10">The sequence shown here is derived from an EMBL/GenBank/DDBJ whole genome shotgun (WGS) entry which is preliminary data.</text>
</comment>
<keyword evidence="2" id="KW-0813">Transport</keyword>
<dbReference type="PANTHER" id="PTHR10258">
    <property type="entry name" value="CALCIUM-ACTIVATED POTASSIUM CHANNEL SUBUNIT BETA"/>
    <property type="match status" value="1"/>
</dbReference>
<evidence type="ECO:0000256" key="5">
    <source>
        <dbReference type="ARBA" id="ARBA00023065"/>
    </source>
</evidence>
<evidence type="ECO:0000256" key="7">
    <source>
        <dbReference type="ARBA" id="ARBA00023180"/>
    </source>
</evidence>
<dbReference type="GO" id="GO:0005513">
    <property type="term" value="P:detection of calcium ion"/>
    <property type="evidence" value="ECO:0007669"/>
    <property type="project" value="TreeGrafter"/>
</dbReference>
<keyword evidence="11" id="KW-1185">Reference proteome</keyword>
<keyword evidence="4 9" id="KW-1133">Transmembrane helix</keyword>
<evidence type="ECO:0000256" key="4">
    <source>
        <dbReference type="ARBA" id="ARBA00022989"/>
    </source>
</evidence>
<keyword evidence="6 9" id="KW-0472">Membrane</keyword>
<dbReference type="EMBL" id="RCHS01002011">
    <property type="protein sequence ID" value="RMX50135.1"/>
    <property type="molecule type" value="Genomic_DNA"/>
</dbReference>
<evidence type="ECO:0000313" key="11">
    <source>
        <dbReference type="Proteomes" id="UP000275408"/>
    </source>
</evidence>
<evidence type="ECO:0000313" key="10">
    <source>
        <dbReference type="EMBL" id="RMX50135.1"/>
    </source>
</evidence>
<keyword evidence="3 9" id="KW-0812">Transmembrane</keyword>
<accession>A0A3M6U8X3</accession>
<reference evidence="10 11" key="1">
    <citation type="journal article" date="2018" name="Sci. Rep.">
        <title>Comparative analysis of the Pocillopora damicornis genome highlights role of immune system in coral evolution.</title>
        <authorList>
            <person name="Cunning R."/>
            <person name="Bay R.A."/>
            <person name="Gillette P."/>
            <person name="Baker A.C."/>
            <person name="Traylor-Knowles N."/>
        </authorList>
    </citation>
    <scope>NUCLEOTIDE SEQUENCE [LARGE SCALE GENOMIC DNA]</scope>
    <source>
        <strain evidence="10">RSMAS</strain>
        <tissue evidence="10">Whole animal</tissue>
    </source>
</reference>
<sequence>MRCAKSELIVLLGVGMFLAGSISLITITMQKIFPAREEQTFKEINCTIVSGDMNATTKCSNKNQEGSYPCLRIYVLCGKDKIKENPSLESTQPRLLRKDFYSLQKQCTLPPEQCSDKKTDKHPLKKLFHSGNPVGSNLHCFYNPSDPEQIVSQKASKESYNKMVLSNVVWPLAVILLAVIITAGAACFLATRPQAGYEKLEGVTSASLYQTL</sequence>
<name>A0A3M6U8X3_POCDA</name>
<dbReference type="Pfam" id="PF03185">
    <property type="entry name" value="CaKB"/>
    <property type="match status" value="1"/>
</dbReference>
<dbReference type="OrthoDB" id="5953043at2759"/>
<dbReference type="OMA" id="EWIVASC"/>
<evidence type="ECO:0000256" key="3">
    <source>
        <dbReference type="ARBA" id="ARBA00022692"/>
    </source>
</evidence>
<feature type="transmembrane region" description="Helical" evidence="9">
    <location>
        <begin position="168"/>
        <end position="190"/>
    </location>
</feature>
<proteinExistence type="predicted"/>
<evidence type="ECO:0000256" key="1">
    <source>
        <dbReference type="ARBA" id="ARBA00004141"/>
    </source>
</evidence>
<protein>
    <submittedName>
        <fullName evidence="10">Uncharacterized protein</fullName>
    </submittedName>
</protein>
<keyword evidence="7" id="KW-0325">Glycoprotein</keyword>
<keyword evidence="5" id="KW-0406">Ion transport</keyword>